<comment type="caution">
    <text evidence="11">The sequence shown here is derived from an EMBL/GenBank/DDBJ whole genome shotgun (WGS) entry which is preliminary data.</text>
</comment>
<comment type="similarity">
    <text evidence="1 10">Belongs to the alphaproteobacteria porin family.</text>
</comment>
<evidence type="ECO:0000313" key="11">
    <source>
        <dbReference type="EMBL" id="TCO12538.1"/>
    </source>
</evidence>
<keyword evidence="12" id="KW-1185">Reference proteome</keyword>
<comment type="function">
    <text evidence="10">Forms passive diffusion pores that allow small molecular weight hydrophilic materials across the outer membrane.</text>
</comment>
<reference evidence="11 12" key="1">
    <citation type="submission" date="2019-03" db="EMBL/GenBank/DDBJ databases">
        <title>Genomic Encyclopedia of Type Strains, Phase IV (KMG-IV): sequencing the most valuable type-strain genomes for metagenomic binning, comparative biology and taxonomic classification.</title>
        <authorList>
            <person name="Goeker M."/>
        </authorList>
    </citation>
    <scope>NUCLEOTIDE SEQUENCE [LARGE SCALE GENOMIC DNA]</scope>
    <source>
        <strain evidence="11 12">DSM 22958</strain>
    </source>
</reference>
<evidence type="ECO:0000256" key="6">
    <source>
        <dbReference type="ARBA" id="ARBA00023065"/>
    </source>
</evidence>
<evidence type="ECO:0000256" key="2">
    <source>
        <dbReference type="ARBA" id="ARBA00022448"/>
    </source>
</evidence>
<keyword evidence="4 10" id="KW-0812">Transmembrane</keyword>
<dbReference type="GO" id="GO:0046930">
    <property type="term" value="C:pore complex"/>
    <property type="evidence" value="ECO:0007669"/>
    <property type="project" value="UniProtKB-KW"/>
</dbReference>
<keyword evidence="7 10" id="KW-0626">Porin</keyword>
<evidence type="ECO:0000256" key="3">
    <source>
        <dbReference type="ARBA" id="ARBA00022452"/>
    </source>
</evidence>
<evidence type="ECO:0000256" key="5">
    <source>
        <dbReference type="ARBA" id="ARBA00022729"/>
    </source>
</evidence>
<evidence type="ECO:0000256" key="8">
    <source>
        <dbReference type="ARBA" id="ARBA00023136"/>
    </source>
</evidence>
<keyword evidence="9 10" id="KW-0998">Cell outer membrane</keyword>
<protein>
    <recommendedName>
        <fullName evidence="10">Porin</fullName>
    </recommendedName>
</protein>
<dbReference type="AlphaFoldDB" id="A0A4R2GSS3"/>
<evidence type="ECO:0000256" key="7">
    <source>
        <dbReference type="ARBA" id="ARBA00023114"/>
    </source>
</evidence>
<evidence type="ECO:0000256" key="10">
    <source>
        <dbReference type="RuleBase" id="RU364005"/>
    </source>
</evidence>
<dbReference type="GO" id="GO:0009279">
    <property type="term" value="C:cell outer membrane"/>
    <property type="evidence" value="ECO:0007669"/>
    <property type="project" value="UniProtKB-SubCell"/>
</dbReference>
<dbReference type="GO" id="GO:0015288">
    <property type="term" value="F:porin activity"/>
    <property type="evidence" value="ECO:0007669"/>
    <property type="project" value="UniProtKB-KW"/>
</dbReference>
<feature type="signal peptide" evidence="10">
    <location>
        <begin position="1"/>
        <end position="33"/>
    </location>
</feature>
<keyword evidence="2 10" id="KW-0813">Transport</keyword>
<feature type="chain" id="PRO_5021038813" description="Porin" evidence="10">
    <location>
        <begin position="34"/>
        <end position="508"/>
    </location>
</feature>
<comment type="domain">
    <text evidence="10">Consists of 16-stranded beta-barrel sheets, with large surface-exposed loops, that form a transmembrane pore at the center of each barrel. The pore is partially ocluded by a peptide loop that folds into the pore lumen.</text>
</comment>
<dbReference type="RefSeq" id="WP_132007853.1">
    <property type="nucleotide sequence ID" value="NZ_JBHUNN010000002.1"/>
</dbReference>
<evidence type="ECO:0000256" key="9">
    <source>
        <dbReference type="ARBA" id="ARBA00023237"/>
    </source>
</evidence>
<gene>
    <name evidence="11" type="ORF">EV666_109187</name>
</gene>
<dbReference type="OrthoDB" id="7801681at2"/>
<keyword evidence="3 10" id="KW-1134">Transmembrane beta strand</keyword>
<dbReference type="Pfam" id="PF02530">
    <property type="entry name" value="Porin_2"/>
    <property type="match status" value="1"/>
</dbReference>
<evidence type="ECO:0000313" key="12">
    <source>
        <dbReference type="Proteomes" id="UP000294881"/>
    </source>
</evidence>
<keyword evidence="5 10" id="KW-0732">Signal</keyword>
<keyword evidence="8 10" id="KW-0472">Membrane</keyword>
<name>A0A4R2GSS3_9HYPH</name>
<dbReference type="GO" id="GO:0006811">
    <property type="term" value="P:monoatomic ion transport"/>
    <property type="evidence" value="ECO:0007669"/>
    <property type="project" value="UniProtKB-KW"/>
</dbReference>
<dbReference type="Proteomes" id="UP000294881">
    <property type="component" value="Unassembled WGS sequence"/>
</dbReference>
<accession>A0A4R2GSS3</accession>
<comment type="subcellular location">
    <subcellularLocation>
        <location evidence="10">Cell outer membrane</location>
        <topology evidence="10">Multi-pass membrane protein</topology>
    </subcellularLocation>
</comment>
<dbReference type="EMBL" id="SLWL01000009">
    <property type="protein sequence ID" value="TCO12538.1"/>
    <property type="molecule type" value="Genomic_DNA"/>
</dbReference>
<dbReference type="InterPro" id="IPR003684">
    <property type="entry name" value="Porin_alphabac"/>
</dbReference>
<keyword evidence="6 10" id="KW-0406">Ion transport</keyword>
<proteinExistence type="inferred from homology"/>
<evidence type="ECO:0000256" key="4">
    <source>
        <dbReference type="ARBA" id="ARBA00022692"/>
    </source>
</evidence>
<sequence length="508" mass="52617">MYISPRSPTRAAVGRRLSLAAAVLSCGSASALAGALPERPGLTAASLSAPAVVACPRHGAGFFTLPGMTTCVRLGGMARFEVNGTSPLPVGVRSRLGYLAQGRFTIDARTPSDWGTVRTFVRFDVQSRTGRAVSGNLAAAAAAFGATGIDTYGQAQKGVLLDRAFIQFNGLTAGRLTSFYDFYGHDLEIIGATPVSDPPTINLLAWTFRLGGGASLTLSAEDPTFRRTPVAFDRLHGGGSIITGGIPVAPVVVGHNASGAPVFAFIDTRQRLNVPDAIAALRFDGAWGAFQLSGALHQVNVGPFVGPLPPGIDVGAARPAARYGMAAQAGLMLNLPALAEGDRLWLQAAAARGAMSYTGANGPVGLDLAAGSSFGRINADVAEGYVGPGGRLHLSDSWSAVAAFQHYWRHDLSQSVFAGVSGVSFGPGLPAGFGVPGGFPRHFSGNVTKSVGTGLAWSPVEDLTIAAEVAWVGTHQRRPGPDLRPRPVAAFVHSDNGWIGKVRVQRSF</sequence>
<evidence type="ECO:0000256" key="1">
    <source>
        <dbReference type="ARBA" id="ARBA00009521"/>
    </source>
</evidence>
<organism evidence="11 12">
    <name type="scientific">Camelimonas lactis</name>
    <dbReference type="NCBI Taxonomy" id="659006"/>
    <lineage>
        <taxon>Bacteria</taxon>
        <taxon>Pseudomonadati</taxon>
        <taxon>Pseudomonadota</taxon>
        <taxon>Alphaproteobacteria</taxon>
        <taxon>Hyphomicrobiales</taxon>
        <taxon>Chelatococcaceae</taxon>
        <taxon>Camelimonas</taxon>
    </lineage>
</organism>